<accession>A0A382YLC1</accession>
<gene>
    <name evidence="1" type="ORF">METZ01_LOCUS436734</name>
</gene>
<evidence type="ECO:0008006" key="2">
    <source>
        <dbReference type="Google" id="ProtNLM"/>
    </source>
</evidence>
<proteinExistence type="predicted"/>
<protein>
    <recommendedName>
        <fullName evidence="2">B12-binding domain-containing protein</fullName>
    </recommendedName>
</protein>
<name>A0A382YLC1_9ZZZZ</name>
<feature type="non-terminal residue" evidence="1">
    <location>
        <position position="234"/>
    </location>
</feature>
<dbReference type="AlphaFoldDB" id="A0A382YLC1"/>
<reference evidence="1" key="1">
    <citation type="submission" date="2018-05" db="EMBL/GenBank/DDBJ databases">
        <authorList>
            <person name="Lanie J.A."/>
            <person name="Ng W.-L."/>
            <person name="Kazmierczak K.M."/>
            <person name="Andrzejewski T.M."/>
            <person name="Davidsen T.M."/>
            <person name="Wayne K.J."/>
            <person name="Tettelin H."/>
            <person name="Glass J.I."/>
            <person name="Rusch D."/>
            <person name="Podicherti R."/>
            <person name="Tsui H.-C.T."/>
            <person name="Winkler M.E."/>
        </authorList>
    </citation>
    <scope>NUCLEOTIDE SEQUENCE</scope>
</reference>
<organism evidence="1">
    <name type="scientific">marine metagenome</name>
    <dbReference type="NCBI Taxonomy" id="408172"/>
    <lineage>
        <taxon>unclassified sequences</taxon>
        <taxon>metagenomes</taxon>
        <taxon>ecological metagenomes</taxon>
    </lineage>
</organism>
<evidence type="ECO:0000313" key="1">
    <source>
        <dbReference type="EMBL" id="SVD83880.1"/>
    </source>
</evidence>
<dbReference type="EMBL" id="UINC01176656">
    <property type="protein sequence ID" value="SVD83880.1"/>
    <property type="molecule type" value="Genomic_DNA"/>
</dbReference>
<sequence>MKKVLLLFPPEWVPTAPYLALPSLTAVLRENGVDVVQKDINVEMYDHIFTRGFLLFVKGRIDQRLKDLREKQRMGSITKEERDIKGMLKEYTYVDLEHHINEVERAKEIMRGPEFYDVSKAEWSLNAFREVMSYVSAAYHPADIHFYPIESNLNIYRPWVSDDLLKVPHDDTVNVYADICRQLVFPAIEDEKPDLVGISIGTPVQLMSGITFSTLIKEKYPNIHVTVGGNIVTR</sequence>